<accession>A0A9P5Q9W9</accession>
<reference evidence="1" key="1">
    <citation type="submission" date="2020-11" db="EMBL/GenBank/DDBJ databases">
        <authorList>
            <consortium name="DOE Joint Genome Institute"/>
            <person name="Ahrendt S."/>
            <person name="Riley R."/>
            <person name="Andreopoulos W."/>
            <person name="Labutti K."/>
            <person name="Pangilinan J."/>
            <person name="Ruiz-Duenas F.J."/>
            <person name="Barrasa J.M."/>
            <person name="Sanchez-Garcia M."/>
            <person name="Camarero S."/>
            <person name="Miyauchi S."/>
            <person name="Serrano A."/>
            <person name="Linde D."/>
            <person name="Babiker R."/>
            <person name="Drula E."/>
            <person name="Ayuso-Fernandez I."/>
            <person name="Pacheco R."/>
            <person name="Padilla G."/>
            <person name="Ferreira P."/>
            <person name="Barriuso J."/>
            <person name="Kellner H."/>
            <person name="Castanera R."/>
            <person name="Alfaro M."/>
            <person name="Ramirez L."/>
            <person name="Pisabarro A.G."/>
            <person name="Kuo A."/>
            <person name="Tritt A."/>
            <person name="Lipzen A."/>
            <person name="He G."/>
            <person name="Yan M."/>
            <person name="Ng V."/>
            <person name="Cullen D."/>
            <person name="Martin F."/>
            <person name="Rosso M.-N."/>
            <person name="Henrissat B."/>
            <person name="Hibbett D."/>
            <person name="Martinez A.T."/>
            <person name="Grigoriev I.V."/>
        </authorList>
    </citation>
    <scope>NUCLEOTIDE SEQUENCE</scope>
    <source>
        <strain evidence="1">AH 40177</strain>
    </source>
</reference>
<dbReference type="AlphaFoldDB" id="A0A9P5Q9W9"/>
<sequence length="273" mass="31022">MDFPPELERRIFYFAMRADPSIVPALKLVAHRVRIWVNEVLHEYVLFDDWKRSEGDLKHGLGQVSGKDQLYAGKVSPALAKNCSSLCLTYNHQLSAEQLKFFAACRQLSQLALWVDFSERPEFTPLLVSLPLRALSLEVEHFTQIPFSPSLSPVWTSQLSHLELVFWSAAANLDDLSFSHLPTLQHICFVWGRRTYSSTVTIALNSCACLRTLAILTTSGQWSEYEEYKSLPEAKGVNIVVLPSLRQATYEWIPGGSTVWDRVQESISPHNQR</sequence>
<dbReference type="EMBL" id="JADNRY010000004">
    <property type="protein sequence ID" value="KAF9077368.1"/>
    <property type="molecule type" value="Genomic_DNA"/>
</dbReference>
<evidence type="ECO:0000313" key="1">
    <source>
        <dbReference type="EMBL" id="KAF9077368.1"/>
    </source>
</evidence>
<organism evidence="1 2">
    <name type="scientific">Rhodocollybia butyracea</name>
    <dbReference type="NCBI Taxonomy" id="206335"/>
    <lineage>
        <taxon>Eukaryota</taxon>
        <taxon>Fungi</taxon>
        <taxon>Dikarya</taxon>
        <taxon>Basidiomycota</taxon>
        <taxon>Agaricomycotina</taxon>
        <taxon>Agaricomycetes</taxon>
        <taxon>Agaricomycetidae</taxon>
        <taxon>Agaricales</taxon>
        <taxon>Marasmiineae</taxon>
        <taxon>Omphalotaceae</taxon>
        <taxon>Rhodocollybia</taxon>
    </lineage>
</organism>
<comment type="caution">
    <text evidence="1">The sequence shown here is derived from an EMBL/GenBank/DDBJ whole genome shotgun (WGS) entry which is preliminary data.</text>
</comment>
<dbReference type="Proteomes" id="UP000772434">
    <property type="component" value="Unassembled WGS sequence"/>
</dbReference>
<dbReference type="OrthoDB" id="3145912at2759"/>
<gene>
    <name evidence="1" type="ORF">BDP27DRAFT_1312287</name>
</gene>
<keyword evidence="2" id="KW-1185">Reference proteome</keyword>
<protein>
    <recommendedName>
        <fullName evidence="3">F-box domain-containing protein</fullName>
    </recommendedName>
</protein>
<name>A0A9P5Q9W9_9AGAR</name>
<evidence type="ECO:0000313" key="2">
    <source>
        <dbReference type="Proteomes" id="UP000772434"/>
    </source>
</evidence>
<proteinExistence type="predicted"/>
<evidence type="ECO:0008006" key="3">
    <source>
        <dbReference type="Google" id="ProtNLM"/>
    </source>
</evidence>